<reference evidence="2 3" key="1">
    <citation type="journal article" date="2023" name="Mol. Biol. Evol.">
        <title>Genomics of Secondarily Temperate Adaptation in the Only Non-Antarctic Icefish.</title>
        <authorList>
            <person name="Rivera-Colon A.G."/>
            <person name="Rayamajhi N."/>
            <person name="Minhas B.F."/>
            <person name="Madrigal G."/>
            <person name="Bilyk K.T."/>
            <person name="Yoon V."/>
            <person name="Hune M."/>
            <person name="Gregory S."/>
            <person name="Cheng C.H.C."/>
            <person name="Catchen J.M."/>
        </authorList>
    </citation>
    <scope>NUCLEOTIDE SEQUENCE [LARGE SCALE GENOMIC DNA]</scope>
    <source>
        <strain evidence="2">JC2023a</strain>
    </source>
</reference>
<evidence type="ECO:0000313" key="2">
    <source>
        <dbReference type="EMBL" id="KAK5886935.1"/>
    </source>
</evidence>
<feature type="region of interest" description="Disordered" evidence="1">
    <location>
        <begin position="59"/>
        <end position="83"/>
    </location>
</feature>
<name>A0AAN8BMX2_9TELE</name>
<feature type="region of interest" description="Disordered" evidence="1">
    <location>
        <begin position="211"/>
        <end position="234"/>
    </location>
</feature>
<dbReference type="InterPro" id="IPR011989">
    <property type="entry name" value="ARM-like"/>
</dbReference>
<keyword evidence="3" id="KW-1185">Reference proteome</keyword>
<dbReference type="Gene3D" id="1.25.10.10">
    <property type="entry name" value="Leucine-rich Repeat Variant"/>
    <property type="match status" value="1"/>
</dbReference>
<dbReference type="PANTHER" id="PTHR12697:SF20">
    <property type="entry name" value="HEAT REPEAT-CONTAINING PROTEIN 4"/>
    <property type="match status" value="1"/>
</dbReference>
<dbReference type="InterPro" id="IPR016024">
    <property type="entry name" value="ARM-type_fold"/>
</dbReference>
<dbReference type="Pfam" id="PF13646">
    <property type="entry name" value="HEAT_2"/>
    <property type="match status" value="1"/>
</dbReference>
<comment type="caution">
    <text evidence="2">The sequence shown here is derived from an EMBL/GenBank/DDBJ whole genome shotgun (WGS) entry which is preliminary data.</text>
</comment>
<organism evidence="2 3">
    <name type="scientific">Champsocephalus esox</name>
    <name type="common">pike icefish</name>
    <dbReference type="NCBI Taxonomy" id="159716"/>
    <lineage>
        <taxon>Eukaryota</taxon>
        <taxon>Metazoa</taxon>
        <taxon>Chordata</taxon>
        <taxon>Craniata</taxon>
        <taxon>Vertebrata</taxon>
        <taxon>Euteleostomi</taxon>
        <taxon>Actinopterygii</taxon>
        <taxon>Neopterygii</taxon>
        <taxon>Teleostei</taxon>
        <taxon>Neoteleostei</taxon>
        <taxon>Acanthomorphata</taxon>
        <taxon>Eupercaria</taxon>
        <taxon>Perciformes</taxon>
        <taxon>Notothenioidei</taxon>
        <taxon>Channichthyidae</taxon>
        <taxon>Champsocephalus</taxon>
    </lineage>
</organism>
<proteinExistence type="predicted"/>
<dbReference type="AlphaFoldDB" id="A0AAN8BMX2"/>
<dbReference type="PANTHER" id="PTHR12697">
    <property type="entry name" value="PBS LYASE HEAT-LIKE PROTEIN"/>
    <property type="match status" value="1"/>
</dbReference>
<dbReference type="SUPFAM" id="SSF48371">
    <property type="entry name" value="ARM repeat"/>
    <property type="match status" value="1"/>
</dbReference>
<evidence type="ECO:0008006" key="4">
    <source>
        <dbReference type="Google" id="ProtNLM"/>
    </source>
</evidence>
<dbReference type="EMBL" id="JAULUE010002059">
    <property type="protein sequence ID" value="KAK5886935.1"/>
    <property type="molecule type" value="Genomic_DNA"/>
</dbReference>
<evidence type="ECO:0000256" key="1">
    <source>
        <dbReference type="SAM" id="MobiDB-lite"/>
    </source>
</evidence>
<feature type="region of interest" description="Disordered" evidence="1">
    <location>
        <begin position="105"/>
        <end position="125"/>
    </location>
</feature>
<dbReference type="GO" id="GO:0016491">
    <property type="term" value="F:oxidoreductase activity"/>
    <property type="evidence" value="ECO:0007669"/>
    <property type="project" value="TreeGrafter"/>
</dbReference>
<feature type="compositionally biased region" description="Acidic residues" evidence="1">
    <location>
        <begin position="212"/>
        <end position="231"/>
    </location>
</feature>
<gene>
    <name evidence="2" type="ORF">CesoFtcFv8_017916</name>
</gene>
<dbReference type="Proteomes" id="UP001335648">
    <property type="component" value="Unassembled WGS sequence"/>
</dbReference>
<protein>
    <recommendedName>
        <fullName evidence="4">HEAT repeat-containing protein 4</fullName>
    </recommendedName>
</protein>
<feature type="region of interest" description="Disordered" evidence="1">
    <location>
        <begin position="147"/>
        <end position="178"/>
    </location>
</feature>
<accession>A0AAN8BMX2</accession>
<sequence length="549" mass="61723">MDSCRGSIQLKRSHRLFQKLITEAATGLSFSPDTLEDLTPGKTSYNQADFQQLFKPSGVLKPRKPKERTPCRPAPRPPGRFGVLPLEKSEDQALLEQQTVYIAQESQSRTRPTAAKKDKPAHMATRRNQEQNFLNQMVKYQKNLQGLSGSEKMATHPSKSLKTDLSVPEDSTAASRPPTDAVGWLAAQCSAHGGDQHHRVIQRLIAQLCEADQQEDQQEDPDEDQQEDPDPPLDAQLVVPLLSLLSSQTTLVRSLLAEQLNSTEWRTRLVSCNTLCCLKGPMNKDVVHKLLHLMLNDHSNPVRRAAAETLMKLGRIQQVHTELRLELQEARGLRGRMEALDVICHLKIKTETLLEPVIGCLSDEFTALRKQACVTAASMQLRGERVVSCLLQLVEHDAAPDVRLSAIRAVGALGLSSPDLQEALMHCVETEREAELRAEACRMLQSSGVSSDRLQGFLLQRVHLECNPLVQRTMKEVLQLCDGSRQEYEHSQYISLQVKRLCDWRVITEKLELLEKLTAEGESLKPRMLVRLLTQRYAIQHKQADSIDH</sequence>
<evidence type="ECO:0000313" key="3">
    <source>
        <dbReference type="Proteomes" id="UP001335648"/>
    </source>
</evidence>